<comment type="caution">
    <text evidence="15">The sequence shown here is derived from an EMBL/GenBank/DDBJ whole genome shotgun (WGS) entry which is preliminary data.</text>
</comment>
<keyword evidence="7" id="KW-0732">Signal</keyword>
<evidence type="ECO:0000256" key="6">
    <source>
        <dbReference type="ARBA" id="ARBA00022723"/>
    </source>
</evidence>
<evidence type="ECO:0000256" key="7">
    <source>
        <dbReference type="ARBA" id="ARBA00022729"/>
    </source>
</evidence>
<dbReference type="GO" id="GO:0030151">
    <property type="term" value="F:molybdenum ion binding"/>
    <property type="evidence" value="ECO:0007669"/>
    <property type="project" value="TreeGrafter"/>
</dbReference>
<comment type="subcellular location">
    <subcellularLocation>
        <location evidence="2">Periplasm</location>
    </subcellularLocation>
</comment>
<evidence type="ECO:0000256" key="3">
    <source>
        <dbReference type="ARBA" id="ARBA00010312"/>
    </source>
</evidence>
<dbReference type="Gene3D" id="3.40.50.740">
    <property type="match status" value="1"/>
</dbReference>
<dbReference type="EC" id="1.7.2.3" evidence="4"/>
<dbReference type="NCBIfam" id="TIGR01409">
    <property type="entry name" value="TAT_signal_seq"/>
    <property type="match status" value="1"/>
</dbReference>
<evidence type="ECO:0000256" key="5">
    <source>
        <dbReference type="ARBA" id="ARBA00022505"/>
    </source>
</evidence>
<keyword evidence="5 12" id="KW-0500">Molybdenum</keyword>
<keyword evidence="8" id="KW-0574">Periplasm</keyword>
<dbReference type="PANTHER" id="PTHR43742:SF10">
    <property type="entry name" value="TRIMETHYLAMINE-N-OXIDE REDUCTASE 2"/>
    <property type="match status" value="1"/>
</dbReference>
<dbReference type="Gene3D" id="2.40.40.20">
    <property type="match status" value="1"/>
</dbReference>
<feature type="binding site" evidence="12">
    <location>
        <position position="772"/>
    </location>
    <ligand>
        <name>Mo-bis(molybdopterin guanine dinucleotide)</name>
        <dbReference type="ChEBI" id="CHEBI:60539"/>
    </ligand>
</feature>
<reference evidence="15 16" key="1">
    <citation type="journal article" date="2013" name="ISME J.">
        <title>Comparative genomics of pathogenic lineages of Vibrio nigripulchritudo identifies virulence-associated traits.</title>
        <authorList>
            <person name="Goudenege D."/>
            <person name="Labreuche Y."/>
            <person name="Krin E."/>
            <person name="Ansquer D."/>
            <person name="Mangenot S."/>
            <person name="Calteau A."/>
            <person name="Medigue C."/>
            <person name="Mazel D."/>
            <person name="Polz M.F."/>
            <person name="Le Roux F."/>
        </authorList>
    </citation>
    <scope>NUCLEOTIDE SEQUENCE [LARGE SCALE GENOMIC DNA]</scope>
    <source>
        <strain evidence="15 16">SOn1</strain>
    </source>
</reference>
<dbReference type="Gene3D" id="3.40.228.10">
    <property type="entry name" value="Dimethylsulfoxide Reductase, domain 2"/>
    <property type="match status" value="1"/>
</dbReference>
<dbReference type="PROSITE" id="PS00490">
    <property type="entry name" value="MOLYBDOPTERIN_PROK_2"/>
    <property type="match status" value="1"/>
</dbReference>
<feature type="binding site" evidence="12">
    <location>
        <position position="473"/>
    </location>
    <ligand>
        <name>Mo-bis(molybdopterin guanine dinucleotide)</name>
        <dbReference type="ChEBI" id="CHEBI:60539"/>
    </ligand>
</feature>
<dbReference type="GO" id="GO:0043546">
    <property type="term" value="F:molybdopterin cofactor binding"/>
    <property type="evidence" value="ECO:0007669"/>
    <property type="project" value="InterPro"/>
</dbReference>
<evidence type="ECO:0000256" key="12">
    <source>
        <dbReference type="PIRSR" id="PIRSR606658-1"/>
    </source>
</evidence>
<evidence type="ECO:0000259" key="14">
    <source>
        <dbReference type="Pfam" id="PF01568"/>
    </source>
</evidence>
<dbReference type="GO" id="GO:0009061">
    <property type="term" value="P:anaerobic respiration"/>
    <property type="evidence" value="ECO:0007669"/>
    <property type="project" value="TreeGrafter"/>
</dbReference>
<sequence length="815" mass="89387">MTELTRRGFLKGTSMTAGALAFTSFTPLSALAKTKRGSGVLTAGRMGPILCEVKDGKLISTKNALAQTVANSLQVTGPDQVHTKARVKYPMVRKGYLANPSAPAGERGKDEFVRVSWDDAYALIHEQHMRIRQAHGAESVFAGSYGWRSSGVLHKAQTLLQRYMSMAGGYSGHLGDYSTGAAQVIMPHVMGSIEVYEQQTTYPVVLEHSDVVVLWGMNPLNTLKIAWTSTDCQGLEFFHQLKKSGKTLIAIDPMRSETIDFLGDSVQWIAPHPMTDVAMMMGIAHTLVKNNKHDKAFLNKYTTGYDRFESYLLGKEDGVEKSAAWASNICGVPAKQLEVLADIFSKHRTLLMSGWGIQRQQYGEQRHWMLVTLASMLGQIGLPGGGFGLSYHYSNGGNPTRDAAVLPAISASVGGGSSAGNDWAVSGAVNAFPVARIVEALENPGKSFKHNGHDLTFPDIKMIWWAGGANFTHHQDSNRLIKAWQKPELIVISEPYWTAAAKHADIVLPITTSFERNDTTMTGDYSNQHLVPMKQVVEPQGEARNDFDVFADMAEKLKSGGKDVFTEGKDEMGWLKSFYETAQKAGRTARIRMPKFGQFWSKNELIEMKFNKKAAKFVRHADFRKDPVLNPLGTPSGKIEIFSKTIESYALEDCPAHPTWLEPTEYTGNAKSGELQLVTAHAAHRLHSQFNYAAIREDYAIANREPISIHTEDAKARGIKQGDLVRAFNDRGQVLVGALVTDGIKQGSVCIHEGGWLDLDHKSGLCKNGCANVLTLDIPTSRLANGCAANSSLVRIEKYEGPALELTAFTPPKNA</sequence>
<evidence type="ECO:0000256" key="9">
    <source>
        <dbReference type="ARBA" id="ARBA00023002"/>
    </source>
</evidence>
<comment type="catalytic activity">
    <reaction evidence="10">
        <text>trimethylamine + 2 Fe(III)-[cytochrome c] + H2O = trimethylamine N-oxide + 2 Fe(II)-[cytochrome c] + 3 H(+)</text>
        <dbReference type="Rhea" id="RHEA:24236"/>
        <dbReference type="Rhea" id="RHEA-COMP:10350"/>
        <dbReference type="Rhea" id="RHEA-COMP:14399"/>
        <dbReference type="ChEBI" id="CHEBI:15377"/>
        <dbReference type="ChEBI" id="CHEBI:15378"/>
        <dbReference type="ChEBI" id="CHEBI:15724"/>
        <dbReference type="ChEBI" id="CHEBI:29033"/>
        <dbReference type="ChEBI" id="CHEBI:29034"/>
        <dbReference type="ChEBI" id="CHEBI:58389"/>
        <dbReference type="EC" id="1.7.2.3"/>
    </reaction>
</comment>
<dbReference type="RefSeq" id="WP_022610981.1">
    <property type="nucleotide sequence ID" value="NZ_LK391965.1"/>
</dbReference>
<dbReference type="InterPro" id="IPR006658">
    <property type="entry name" value="BisC"/>
</dbReference>
<feature type="domain" description="Molybdopterin dinucleotide-binding" evidence="14">
    <location>
        <begin position="675"/>
        <end position="791"/>
    </location>
</feature>
<dbReference type="InterPro" id="IPR006655">
    <property type="entry name" value="Mopterin_OxRdtase_prok_CS"/>
</dbReference>
<dbReference type="Gene3D" id="3.90.55.10">
    <property type="entry name" value="Dimethylsulfoxide Reductase, domain 3"/>
    <property type="match status" value="1"/>
</dbReference>
<evidence type="ECO:0000313" key="15">
    <source>
        <dbReference type="EMBL" id="CCO45543.1"/>
    </source>
</evidence>
<name>A0AAV2VLY9_9VIBR</name>
<dbReference type="InterPro" id="IPR009010">
    <property type="entry name" value="Asp_de-COase-like_dom_sf"/>
</dbReference>
<dbReference type="InterPro" id="IPR019546">
    <property type="entry name" value="TAT_signal_bac_arc"/>
</dbReference>
<dbReference type="Pfam" id="PF00384">
    <property type="entry name" value="Molybdopterin"/>
    <property type="match status" value="1"/>
</dbReference>
<comment type="similarity">
    <text evidence="3">Belongs to the prokaryotic molybdopterin-containing oxidoreductase family.</text>
</comment>
<dbReference type="InterPro" id="IPR050612">
    <property type="entry name" value="Prok_Mopterin_Oxidored"/>
</dbReference>
<dbReference type="GO" id="GO:0050626">
    <property type="term" value="F:trimethylamine-N-oxide reductase (cytochrome c) activity"/>
    <property type="evidence" value="ECO:0007669"/>
    <property type="project" value="UniProtKB-EC"/>
</dbReference>
<dbReference type="Pfam" id="PF01568">
    <property type="entry name" value="Molydop_binding"/>
    <property type="match status" value="1"/>
</dbReference>
<dbReference type="GO" id="GO:0030288">
    <property type="term" value="C:outer membrane-bounded periplasmic space"/>
    <property type="evidence" value="ECO:0007669"/>
    <property type="project" value="TreeGrafter"/>
</dbReference>
<accession>A0AAV2VLY9</accession>
<evidence type="ECO:0000259" key="13">
    <source>
        <dbReference type="Pfam" id="PF00384"/>
    </source>
</evidence>
<proteinExistence type="inferred from homology"/>
<feature type="binding site" evidence="12">
    <location>
        <position position="516"/>
    </location>
    <ligand>
        <name>Mo-bis(molybdopterin guanine dinucleotide)</name>
        <dbReference type="ChEBI" id="CHEBI:60539"/>
    </ligand>
</feature>
<evidence type="ECO:0000256" key="4">
    <source>
        <dbReference type="ARBA" id="ARBA00011885"/>
    </source>
</evidence>
<feature type="binding site" evidence="12">
    <location>
        <position position="546"/>
    </location>
    <ligand>
        <name>Mo-bis(molybdopterin guanine dinucleotide)</name>
        <dbReference type="ChEBI" id="CHEBI:60539"/>
    </ligand>
</feature>
<evidence type="ECO:0000256" key="11">
    <source>
        <dbReference type="ARBA" id="ARBA00069096"/>
    </source>
</evidence>
<dbReference type="FunFam" id="2.40.40.20:FF:000009">
    <property type="entry name" value="Biotin sulfoxide reductase 2"/>
    <property type="match status" value="1"/>
</dbReference>
<dbReference type="Proteomes" id="UP000018211">
    <property type="component" value="Unassembled WGS sequence"/>
</dbReference>
<evidence type="ECO:0000256" key="10">
    <source>
        <dbReference type="ARBA" id="ARBA00049407"/>
    </source>
</evidence>
<dbReference type="SUPFAM" id="SSF50692">
    <property type="entry name" value="ADC-like"/>
    <property type="match status" value="1"/>
</dbReference>
<evidence type="ECO:0000256" key="8">
    <source>
        <dbReference type="ARBA" id="ARBA00022764"/>
    </source>
</evidence>
<dbReference type="SUPFAM" id="SSF53706">
    <property type="entry name" value="Formate dehydrogenase/DMSO reductase, domains 1-3"/>
    <property type="match status" value="1"/>
</dbReference>
<keyword evidence="6 12" id="KW-0479">Metal-binding</keyword>
<evidence type="ECO:0000256" key="2">
    <source>
        <dbReference type="ARBA" id="ARBA00004418"/>
    </source>
</evidence>
<dbReference type="GO" id="GO:0009055">
    <property type="term" value="F:electron transfer activity"/>
    <property type="evidence" value="ECO:0007669"/>
    <property type="project" value="TreeGrafter"/>
</dbReference>
<feature type="binding site" evidence="12">
    <location>
        <position position="147"/>
    </location>
    <ligand>
        <name>Mo-bis(molybdopterin guanine dinucleotide)</name>
        <dbReference type="ChEBI" id="CHEBI:60539"/>
    </ligand>
</feature>
<dbReference type="PROSITE" id="PS51318">
    <property type="entry name" value="TAT"/>
    <property type="match status" value="1"/>
</dbReference>
<dbReference type="PANTHER" id="PTHR43742">
    <property type="entry name" value="TRIMETHYLAMINE-N-OXIDE REDUCTASE"/>
    <property type="match status" value="1"/>
</dbReference>
<evidence type="ECO:0000256" key="1">
    <source>
        <dbReference type="ARBA" id="ARBA00003013"/>
    </source>
</evidence>
<comment type="function">
    <text evidence="1">Reduces trimethylamine-N-oxide (TMAO) into trimethylamine; an anaerobic reaction coupled to energy-yielding reactions.</text>
</comment>
<dbReference type="NCBIfam" id="TIGR00509">
    <property type="entry name" value="bisC_fam"/>
    <property type="match status" value="1"/>
</dbReference>
<comment type="cofactor">
    <cofactor evidence="12">
        <name>Mo-bis(molybdopterin guanine dinucleotide)</name>
        <dbReference type="ChEBI" id="CHEBI:60539"/>
    </cofactor>
    <text evidence="12">Binds 1 molybdenum-bis(molybdopterin guanine dinucleotide) (Mo-bis-MGD) cofactor per subunit.</text>
</comment>
<protein>
    <recommendedName>
        <fullName evidence="11">Trimethylamine-N-oxide reductase</fullName>
        <ecNumber evidence="4">1.7.2.3</ecNumber>
    </recommendedName>
</protein>
<feature type="domain" description="Molybdopterin oxidoreductase" evidence="13">
    <location>
        <begin position="86"/>
        <end position="556"/>
    </location>
</feature>
<dbReference type="EMBL" id="CAOF01000060">
    <property type="protein sequence ID" value="CCO45543.1"/>
    <property type="molecule type" value="Genomic_DNA"/>
</dbReference>
<gene>
    <name evidence="15" type="primary">torZ</name>
    <name evidence="15" type="ORF">VIBNISOn1_1520053</name>
</gene>
<dbReference type="InterPro" id="IPR006656">
    <property type="entry name" value="Mopterin_OxRdtase"/>
</dbReference>
<dbReference type="FunFam" id="3.40.228.10:FF:000003">
    <property type="entry name" value="Biotin sulfoxide reductase 2"/>
    <property type="match status" value="1"/>
</dbReference>
<dbReference type="InterPro" id="IPR006657">
    <property type="entry name" value="MoPterin_dinucl-bd_dom"/>
</dbReference>
<evidence type="ECO:0000313" key="16">
    <source>
        <dbReference type="Proteomes" id="UP000018211"/>
    </source>
</evidence>
<feature type="binding site" evidence="12">
    <location>
        <position position="359"/>
    </location>
    <ligand>
        <name>Mo-bis(molybdopterin guanine dinucleotide)</name>
        <dbReference type="ChEBI" id="CHEBI:60539"/>
    </ligand>
</feature>
<keyword evidence="9 15" id="KW-0560">Oxidoreductase</keyword>
<dbReference type="InterPro" id="IPR006311">
    <property type="entry name" value="TAT_signal"/>
</dbReference>
<organism evidence="15 16">
    <name type="scientific">Vibrio nigripulchritudo SOn1</name>
    <dbReference type="NCBI Taxonomy" id="1238450"/>
    <lineage>
        <taxon>Bacteria</taxon>
        <taxon>Pseudomonadati</taxon>
        <taxon>Pseudomonadota</taxon>
        <taxon>Gammaproteobacteria</taxon>
        <taxon>Vibrionales</taxon>
        <taxon>Vibrionaceae</taxon>
        <taxon>Vibrio</taxon>
    </lineage>
</organism>
<dbReference type="AlphaFoldDB" id="A0AAV2VLY9"/>